<gene>
    <name evidence="1" type="ORF">CVIRNUC_009395</name>
</gene>
<evidence type="ECO:0000313" key="2">
    <source>
        <dbReference type="Proteomes" id="UP001314263"/>
    </source>
</evidence>
<evidence type="ECO:0000313" key="1">
    <source>
        <dbReference type="EMBL" id="CAK0786182.1"/>
    </source>
</evidence>
<organism evidence="1 2">
    <name type="scientific">Coccomyxa viridis</name>
    <dbReference type="NCBI Taxonomy" id="1274662"/>
    <lineage>
        <taxon>Eukaryota</taxon>
        <taxon>Viridiplantae</taxon>
        <taxon>Chlorophyta</taxon>
        <taxon>core chlorophytes</taxon>
        <taxon>Trebouxiophyceae</taxon>
        <taxon>Trebouxiophyceae incertae sedis</taxon>
        <taxon>Coccomyxaceae</taxon>
        <taxon>Coccomyxa</taxon>
    </lineage>
</organism>
<dbReference type="Proteomes" id="UP001314263">
    <property type="component" value="Unassembled WGS sequence"/>
</dbReference>
<name>A0AAV1IGA9_9CHLO</name>
<proteinExistence type="predicted"/>
<dbReference type="AlphaFoldDB" id="A0AAV1IGA9"/>
<sequence length="109" mass="11047">MSAELAGEAACQSPGPIIASSSDHCLRLGAWQYEPGRPHVPLGASEASIAALPGCSGLLGLSHPHSLAGVITPTLPGSQGSFPEPAAQARCSLVLADLRRTAGRRVALQ</sequence>
<keyword evidence="2" id="KW-1185">Reference proteome</keyword>
<comment type="caution">
    <text evidence="1">The sequence shown here is derived from an EMBL/GenBank/DDBJ whole genome shotgun (WGS) entry which is preliminary data.</text>
</comment>
<accession>A0AAV1IGA9</accession>
<protein>
    <submittedName>
        <fullName evidence="1">Uncharacterized protein</fullName>
    </submittedName>
</protein>
<reference evidence="1 2" key="1">
    <citation type="submission" date="2023-10" db="EMBL/GenBank/DDBJ databases">
        <authorList>
            <person name="Maclean D."/>
            <person name="Macfadyen A."/>
        </authorList>
    </citation>
    <scope>NUCLEOTIDE SEQUENCE [LARGE SCALE GENOMIC DNA]</scope>
</reference>
<dbReference type="EMBL" id="CAUYUE010000014">
    <property type="protein sequence ID" value="CAK0786182.1"/>
    <property type="molecule type" value="Genomic_DNA"/>
</dbReference>